<gene>
    <name evidence="3" type="ORF">MCNOR_2028</name>
</gene>
<evidence type="ECO:0008006" key="5">
    <source>
        <dbReference type="Google" id="ProtNLM"/>
    </source>
</evidence>
<sequence>MILRASQYAFTLSRSAASPSAPAATPTDVTTASHTPAVHTTHLRTITMPLNEDYRLPGK</sequence>
<evidence type="ECO:0000313" key="3">
    <source>
        <dbReference type="EMBL" id="CAI8825611.1"/>
    </source>
</evidence>
<name>A0AA35UQU9_METCP</name>
<keyword evidence="2" id="KW-0732">Signal</keyword>
<protein>
    <recommendedName>
        <fullName evidence="5">Lipoprotein</fullName>
    </recommendedName>
</protein>
<feature type="compositionally biased region" description="Low complexity" evidence="1">
    <location>
        <begin position="14"/>
        <end position="33"/>
    </location>
</feature>
<dbReference type="AlphaFoldDB" id="A0AA35UQU9"/>
<evidence type="ECO:0000256" key="1">
    <source>
        <dbReference type="SAM" id="MobiDB-lite"/>
    </source>
</evidence>
<evidence type="ECO:0000256" key="2">
    <source>
        <dbReference type="SAM" id="SignalP"/>
    </source>
</evidence>
<reference evidence="3" key="1">
    <citation type="submission" date="2023-03" db="EMBL/GenBank/DDBJ databases">
        <authorList>
            <person name="Pearce D."/>
        </authorList>
    </citation>
    <scope>NUCLEOTIDE SEQUENCE</scope>
    <source>
        <strain evidence="3">Mc</strain>
    </source>
</reference>
<feature type="region of interest" description="Disordered" evidence="1">
    <location>
        <begin position="14"/>
        <end position="59"/>
    </location>
</feature>
<organism evidence="3 4">
    <name type="scientific">Methylococcus capsulatus</name>
    <dbReference type="NCBI Taxonomy" id="414"/>
    <lineage>
        <taxon>Bacteria</taxon>
        <taxon>Pseudomonadati</taxon>
        <taxon>Pseudomonadota</taxon>
        <taxon>Gammaproteobacteria</taxon>
        <taxon>Methylococcales</taxon>
        <taxon>Methylococcaceae</taxon>
        <taxon>Methylococcus</taxon>
    </lineage>
</organism>
<dbReference type="EMBL" id="OX458332">
    <property type="protein sequence ID" value="CAI8825611.1"/>
    <property type="molecule type" value="Genomic_DNA"/>
</dbReference>
<feature type="chain" id="PRO_5041203804" description="Lipoprotein" evidence="2">
    <location>
        <begin position="24"/>
        <end position="59"/>
    </location>
</feature>
<dbReference type="Proteomes" id="UP001158598">
    <property type="component" value="Chromosome"/>
</dbReference>
<proteinExistence type="predicted"/>
<evidence type="ECO:0000313" key="4">
    <source>
        <dbReference type="Proteomes" id="UP001158598"/>
    </source>
</evidence>
<feature type="signal peptide" evidence="2">
    <location>
        <begin position="1"/>
        <end position="23"/>
    </location>
</feature>
<accession>A0AA35UQU9</accession>